<dbReference type="NCBIfam" id="NF003828">
    <property type="entry name" value="PRK05416.1"/>
    <property type="match status" value="1"/>
</dbReference>
<name>A0AA42B6J5_9GAMM</name>
<feature type="domain" description="RapZ-like N-terminal" evidence="5">
    <location>
        <begin position="1"/>
        <end position="155"/>
    </location>
</feature>
<dbReference type="Proteomes" id="UP001165393">
    <property type="component" value="Unassembled WGS sequence"/>
</dbReference>
<sequence length="285" mass="32480">MKLTVVSGRSGAGKSIALRVLEDLGYYCVDNLPIELLKPWITMQHNQHENVAVSLDMRNLPNDRAQIEQLLKVLKTAVPTTILYLDADDSILLRRYSETRRRHPLTKNELTLADAVAAETSWLEPVREQADLFLDTSHSTIYDFSATLRERLSGTSKAPLVLVFESFGFKHGTPNDADFVFDVRFLPNPYWEPGLRSYTGNDQPVIEFFDQHSNVEAFIAQVESNLKDWLPQLEKNDRSYVTVAIGCTGGCHRSVHIANRLADLFRSSYQVQLRHRNLQYKKTSV</sequence>
<evidence type="ECO:0000256" key="2">
    <source>
        <dbReference type="ARBA" id="ARBA00022840"/>
    </source>
</evidence>
<keyword evidence="3 4" id="KW-0342">GTP-binding</keyword>
<accession>A0AA42B6J5</accession>
<feature type="binding site" evidence="4">
    <location>
        <begin position="8"/>
        <end position="15"/>
    </location>
    <ligand>
        <name>ATP</name>
        <dbReference type="ChEBI" id="CHEBI:30616"/>
    </ligand>
</feature>
<organism evidence="7 8">
    <name type="scientific">Echinimonas agarilytica</name>
    <dbReference type="NCBI Taxonomy" id="1215918"/>
    <lineage>
        <taxon>Bacteria</taxon>
        <taxon>Pseudomonadati</taxon>
        <taxon>Pseudomonadota</taxon>
        <taxon>Gammaproteobacteria</taxon>
        <taxon>Alteromonadales</taxon>
        <taxon>Echinimonadaceae</taxon>
        <taxon>Echinimonas</taxon>
    </lineage>
</organism>
<proteinExistence type="inferred from homology"/>
<dbReference type="Pfam" id="PF03668">
    <property type="entry name" value="RapZ-like_N"/>
    <property type="match status" value="1"/>
</dbReference>
<dbReference type="InterPro" id="IPR027417">
    <property type="entry name" value="P-loop_NTPase"/>
</dbReference>
<evidence type="ECO:0000256" key="4">
    <source>
        <dbReference type="HAMAP-Rule" id="MF_00636"/>
    </source>
</evidence>
<evidence type="ECO:0000256" key="1">
    <source>
        <dbReference type="ARBA" id="ARBA00022741"/>
    </source>
</evidence>
<feature type="binding site" evidence="4">
    <location>
        <begin position="56"/>
        <end position="59"/>
    </location>
    <ligand>
        <name>GTP</name>
        <dbReference type="ChEBI" id="CHEBI:37565"/>
    </ligand>
</feature>
<dbReference type="InterPro" id="IPR005337">
    <property type="entry name" value="RapZ-like"/>
</dbReference>
<dbReference type="SUPFAM" id="SSF52540">
    <property type="entry name" value="P-loop containing nucleoside triphosphate hydrolases"/>
    <property type="match status" value="1"/>
</dbReference>
<evidence type="ECO:0000256" key="3">
    <source>
        <dbReference type="ARBA" id="ARBA00023134"/>
    </source>
</evidence>
<dbReference type="HAMAP" id="MF_00636">
    <property type="entry name" value="RapZ_like"/>
    <property type="match status" value="1"/>
</dbReference>
<dbReference type="InterPro" id="IPR053930">
    <property type="entry name" value="RapZ-like_N"/>
</dbReference>
<comment type="caution">
    <text evidence="7">The sequence shown here is derived from an EMBL/GenBank/DDBJ whole genome shotgun (WGS) entry which is preliminary data.</text>
</comment>
<dbReference type="GO" id="GO:0005525">
    <property type="term" value="F:GTP binding"/>
    <property type="evidence" value="ECO:0007669"/>
    <property type="project" value="UniProtKB-UniRule"/>
</dbReference>
<keyword evidence="8" id="KW-1185">Reference proteome</keyword>
<dbReference type="AlphaFoldDB" id="A0AA42B6J5"/>
<dbReference type="PIRSF" id="PIRSF005052">
    <property type="entry name" value="P-loopkin"/>
    <property type="match status" value="1"/>
</dbReference>
<dbReference type="Pfam" id="PF22740">
    <property type="entry name" value="PapZ_C"/>
    <property type="match status" value="1"/>
</dbReference>
<evidence type="ECO:0000259" key="5">
    <source>
        <dbReference type="Pfam" id="PF03668"/>
    </source>
</evidence>
<dbReference type="EMBL" id="JAMQGP010000001">
    <property type="protein sequence ID" value="MCM2678608.1"/>
    <property type="molecule type" value="Genomic_DNA"/>
</dbReference>
<evidence type="ECO:0000313" key="7">
    <source>
        <dbReference type="EMBL" id="MCM2678608.1"/>
    </source>
</evidence>
<keyword evidence="2 4" id="KW-0067">ATP-binding</keyword>
<dbReference type="RefSeq" id="WP_251259971.1">
    <property type="nucleotide sequence ID" value="NZ_JAMQGP010000001.1"/>
</dbReference>
<dbReference type="PANTHER" id="PTHR30448">
    <property type="entry name" value="RNASE ADAPTER PROTEIN RAPZ"/>
    <property type="match status" value="1"/>
</dbReference>
<dbReference type="InterPro" id="IPR053931">
    <property type="entry name" value="RapZ_C"/>
</dbReference>
<feature type="domain" description="RapZ C-terminal" evidence="6">
    <location>
        <begin position="162"/>
        <end position="278"/>
    </location>
</feature>
<protein>
    <submittedName>
        <fullName evidence="7">RNase adapter RapZ</fullName>
    </submittedName>
</protein>
<evidence type="ECO:0000313" key="8">
    <source>
        <dbReference type="Proteomes" id="UP001165393"/>
    </source>
</evidence>
<reference evidence="7 8" key="1">
    <citation type="journal article" date="2013" name="Antonie Van Leeuwenhoek">
        <title>Echinimonas agarilytica gen. nov., sp. nov., a new gammaproteobacterium isolated from the sea urchin Strongylocentrotus intermedius.</title>
        <authorList>
            <person name="Nedashkovskaya O.I."/>
            <person name="Stenkova A.M."/>
            <person name="Zhukova N.V."/>
            <person name="Van Trappen S."/>
            <person name="Lee J.S."/>
            <person name="Kim S.B."/>
        </authorList>
    </citation>
    <scope>NUCLEOTIDE SEQUENCE [LARGE SCALE GENOMIC DNA]</scope>
    <source>
        <strain evidence="7 8">KMM 6351</strain>
    </source>
</reference>
<keyword evidence="1 4" id="KW-0547">Nucleotide-binding</keyword>
<gene>
    <name evidence="7" type="primary">rapZ</name>
    <name evidence="7" type="ORF">NAF29_02845</name>
</gene>
<dbReference type="GO" id="GO:0005524">
    <property type="term" value="F:ATP binding"/>
    <property type="evidence" value="ECO:0007669"/>
    <property type="project" value="UniProtKB-UniRule"/>
</dbReference>
<evidence type="ECO:0000259" key="6">
    <source>
        <dbReference type="Pfam" id="PF22740"/>
    </source>
</evidence>
<dbReference type="PANTHER" id="PTHR30448:SF0">
    <property type="entry name" value="RNASE ADAPTER PROTEIN RAPZ"/>
    <property type="match status" value="1"/>
</dbReference>